<dbReference type="EMBL" id="JACXVP010000003">
    <property type="protein sequence ID" value="KAG5615632.1"/>
    <property type="molecule type" value="Genomic_DNA"/>
</dbReference>
<evidence type="ECO:0000313" key="2">
    <source>
        <dbReference type="Proteomes" id="UP000824120"/>
    </source>
</evidence>
<evidence type="ECO:0000313" key="1">
    <source>
        <dbReference type="EMBL" id="KAG5615632.1"/>
    </source>
</evidence>
<organism evidence="1 2">
    <name type="scientific">Solanum commersonii</name>
    <name type="common">Commerson's wild potato</name>
    <name type="synonym">Commerson's nightshade</name>
    <dbReference type="NCBI Taxonomy" id="4109"/>
    <lineage>
        <taxon>Eukaryota</taxon>
        <taxon>Viridiplantae</taxon>
        <taxon>Streptophyta</taxon>
        <taxon>Embryophyta</taxon>
        <taxon>Tracheophyta</taxon>
        <taxon>Spermatophyta</taxon>
        <taxon>Magnoliopsida</taxon>
        <taxon>eudicotyledons</taxon>
        <taxon>Gunneridae</taxon>
        <taxon>Pentapetalae</taxon>
        <taxon>asterids</taxon>
        <taxon>lamiids</taxon>
        <taxon>Solanales</taxon>
        <taxon>Solanaceae</taxon>
        <taxon>Solanoideae</taxon>
        <taxon>Solaneae</taxon>
        <taxon>Solanum</taxon>
    </lineage>
</organism>
<dbReference type="PANTHER" id="PTHR33432:SF27">
    <property type="entry name" value="PROTEIN EMSY-LIKE 3"/>
    <property type="match status" value="1"/>
</dbReference>
<protein>
    <submittedName>
        <fullName evidence="1">Uncharacterized protein</fullName>
    </submittedName>
</protein>
<reference evidence="1 2" key="1">
    <citation type="submission" date="2020-09" db="EMBL/GenBank/DDBJ databases">
        <title>De no assembly of potato wild relative species, Solanum commersonii.</title>
        <authorList>
            <person name="Cho K."/>
        </authorList>
    </citation>
    <scope>NUCLEOTIDE SEQUENCE [LARGE SCALE GENOMIC DNA]</scope>
    <source>
        <strain evidence="1">LZ3.2</strain>
        <tissue evidence="1">Leaf</tissue>
    </source>
</reference>
<comment type="caution">
    <text evidence="1">The sequence shown here is derived from an EMBL/GenBank/DDBJ whole genome shotgun (WGS) entry which is preliminary data.</text>
</comment>
<dbReference type="Proteomes" id="UP000824120">
    <property type="component" value="Chromosome 3"/>
</dbReference>
<dbReference type="GO" id="GO:0050832">
    <property type="term" value="P:defense response to fungus"/>
    <property type="evidence" value="ECO:0007669"/>
    <property type="project" value="InterPro"/>
</dbReference>
<keyword evidence="2" id="KW-1185">Reference proteome</keyword>
<name>A0A9J5ZTW2_SOLCO</name>
<dbReference type="GO" id="GO:0005634">
    <property type="term" value="C:nucleus"/>
    <property type="evidence" value="ECO:0007669"/>
    <property type="project" value="TreeGrafter"/>
</dbReference>
<dbReference type="PANTHER" id="PTHR33432">
    <property type="entry name" value="PROTEIN EMSY-LIKE 4"/>
    <property type="match status" value="1"/>
</dbReference>
<dbReference type="AlphaFoldDB" id="A0A9J5ZTW2"/>
<sequence>MQIRSMDIRWIGDDPGISRVGGAGGPGYGGVNTLSAGRGWRFARQQFENDVNASENRIVQKTSDEIEILHTATLIKKVEKVIDASHPDLAELAKAKKMLKEHEQALIDVIAKLTDVCESGSGGEPSFFHKNDLLGSNHDGVDMEPGMRARGQGAPENHPDEDVIVI</sequence>
<accession>A0A9J5ZTW2</accession>
<gene>
    <name evidence="1" type="ORF">H5410_015456</name>
</gene>
<dbReference type="InterPro" id="IPR033485">
    <property type="entry name" value="EMSY-LIKE_plant"/>
</dbReference>
<dbReference type="OrthoDB" id="1741841at2759"/>
<proteinExistence type="predicted"/>